<dbReference type="OrthoDB" id="416119at2759"/>
<keyword evidence="2" id="KW-0472">Membrane</keyword>
<feature type="transmembrane region" description="Helical" evidence="2">
    <location>
        <begin position="152"/>
        <end position="178"/>
    </location>
</feature>
<gene>
    <name evidence="4" type="ORF">CCAM_LOCUS38950</name>
</gene>
<feature type="compositionally biased region" description="Basic and acidic residues" evidence="1">
    <location>
        <begin position="640"/>
        <end position="649"/>
    </location>
</feature>
<dbReference type="EMBL" id="OOIL02006371">
    <property type="protein sequence ID" value="VFQ97174.1"/>
    <property type="molecule type" value="Genomic_DNA"/>
</dbReference>
<feature type="region of interest" description="Disordered" evidence="1">
    <location>
        <begin position="630"/>
        <end position="674"/>
    </location>
</feature>
<name>A0A484NBD7_9ASTE</name>
<dbReference type="InterPro" id="IPR021316">
    <property type="entry name" value="DUF2913"/>
</dbReference>
<protein>
    <recommendedName>
        <fullName evidence="3">Reverse transcriptase zinc-binding domain-containing protein</fullName>
    </recommendedName>
</protein>
<dbReference type="InterPro" id="IPR036691">
    <property type="entry name" value="Endo/exonu/phosph_ase_sf"/>
</dbReference>
<feature type="compositionally biased region" description="Basic and acidic residues" evidence="1">
    <location>
        <begin position="321"/>
        <end position="360"/>
    </location>
</feature>
<dbReference type="Proteomes" id="UP000595140">
    <property type="component" value="Unassembled WGS sequence"/>
</dbReference>
<keyword evidence="2" id="KW-1133">Transmembrane helix</keyword>
<dbReference type="Gene3D" id="3.60.10.10">
    <property type="entry name" value="Endonuclease/exonuclease/phosphatase"/>
    <property type="match status" value="1"/>
</dbReference>
<dbReference type="InterPro" id="IPR026960">
    <property type="entry name" value="RVT-Znf"/>
</dbReference>
<dbReference type="PANTHER" id="PTHR33116:SF84">
    <property type="entry name" value="RNA-DIRECTED DNA POLYMERASE"/>
    <property type="match status" value="1"/>
</dbReference>
<feature type="region of interest" description="Disordered" evidence="1">
    <location>
        <begin position="300"/>
        <end position="360"/>
    </location>
</feature>
<keyword evidence="2" id="KW-0812">Transmembrane</keyword>
<proteinExistence type="predicted"/>
<dbReference type="Pfam" id="PF13966">
    <property type="entry name" value="zf-RVT"/>
    <property type="match status" value="1"/>
</dbReference>
<evidence type="ECO:0000313" key="5">
    <source>
        <dbReference type="Proteomes" id="UP000595140"/>
    </source>
</evidence>
<sequence length="1447" mass="166448">MLRISLCFGKLYVGLSGAMELHCKYPNLPRAIGRLWVVFGLVLESFCCDWAVFLAVFWALCDVQLFLLRLFGIWARSRSSTWGWNQFKEQKSFFGFLCSGLDPGGCLGRWIRFLYELTILHLLVVVCFSFGGIAGFCHLLKSTQARVGVSLFFFYAIFSDDFQVSVACSLISSCSLMAKGKKKERRPPPPTPPKKKDLRNFLRDLEEESGIGDDIVDCAENLVNYPVMTEEDFLPCSKPGEVMIDDDDERDIVNRVDSSDDDKGEPSVQSSFDTSIDEEEVARTLQISLEQNLEAILTDDGDNTMANEQPLNKETPPDNGADIHVEQPTNNEEKEKEKELPDVGKSRDKLNDNKVDKPADSKKSFASFFKKNRAEDKGMKLHKVVAAKCFIPEEDMLTVEEIWGPCLVGCFTGRFPGLVAIQKLVDSWGVKCKFLPHHQGWVVFKFLTNEDRDSALLHAKKELNNKKLLINIPPDDFMWDIKSFSTMPVWVKLWNVPMRFWSSNALSHIGSQLGTPLYTDGLTHTVASKLSAEDQEENDELKYQKPNYCRMLINMDLSLTPPTSVEVDFVGGSYVQKVEYEDMPQYCYHCKCFGHDPFNCLVLHEINKRKYNEEQKVRERARVETLKTIMLTEAQQQPQKGKENGKDEVNNTAENKGKGKQKTGYNKGGGQTGGYRGDLSSPWAVMGDFNAVISSTERVNCQTQSAYYMTDLRQFRINNALNDANSSGLEFTWNKGEKWAKLDRVLINDEWENMQWDCWAEFRDMEAISDHCPVLLKLMNIQNQSTRPFKFYNMWLKHDNFDMVVRENWKQWVNGTRQYRLCVKLKKLKQPLRLLNKQHFGHISQRAESARKEYSHLMQELILEPDNPSLLSKSVELRNKVSFFMDAERSFFQQKTKCELLFEGEKCTKFFHALMRGDKESVQVLADALKHFSSVSGLHVNAHKSNIYLAGQIKGNKQHILNLVNFPEGLLPVKYLGLPLTSQRASERDFAPLIETVDDNIRRWNTKTLTIAGRSELIRSVIQGIEGFWLQAFPIHKSVLNRITSICRTFLWGNKFYKVSWDDICKPKEEGGHGLRNSEDRDIWAWIPKHGDSHFFKKLAEVRNNLAQKLGIDQNQEVDWDELLVDGIFCTTKVYDLLRVHLPPKPCMKMIWQSYIPPRFSVTTWLAIRRRLSTKVNLGFIPMENRNCSLCGQELETTDHLFFACTASHQIWKNVKDWLKIPYALSTIERVIKWLLGRHRVHGNLRNIWRLAAMSTIHHIWKLRNAVYFEVGPLWLCYWGGGNKSDSMYPFGYVETDLGPGWGVYTHFLLSLPLLPFLLFTLLFLASSFSLGHNLVVHTPITLQIEYEQTWLWPGFLLGGWTLWVVETGHSLDTPSGYVKNNLDPRIPVCYLVLNDVTALSINWNDLVAVSFAFSEDWKSWYTLRRDLGIPVCNGRFDMISLLLMWL</sequence>
<reference evidence="4 5" key="1">
    <citation type="submission" date="2018-04" db="EMBL/GenBank/DDBJ databases">
        <authorList>
            <person name="Vogel A."/>
        </authorList>
    </citation>
    <scope>NUCLEOTIDE SEQUENCE [LARGE SCALE GENOMIC DNA]</scope>
</reference>
<evidence type="ECO:0000313" key="4">
    <source>
        <dbReference type="EMBL" id="VFQ97174.1"/>
    </source>
</evidence>
<feature type="region of interest" description="Disordered" evidence="1">
    <location>
        <begin position="254"/>
        <end position="279"/>
    </location>
</feature>
<dbReference type="PANTHER" id="PTHR33116">
    <property type="entry name" value="REVERSE TRANSCRIPTASE ZINC-BINDING DOMAIN-CONTAINING PROTEIN-RELATED-RELATED"/>
    <property type="match status" value="1"/>
</dbReference>
<keyword evidence="5" id="KW-1185">Reference proteome</keyword>
<evidence type="ECO:0000259" key="3">
    <source>
        <dbReference type="Pfam" id="PF13966"/>
    </source>
</evidence>
<feature type="transmembrane region" description="Helical" evidence="2">
    <location>
        <begin position="117"/>
        <end position="140"/>
    </location>
</feature>
<organism evidence="4 5">
    <name type="scientific">Cuscuta campestris</name>
    <dbReference type="NCBI Taxonomy" id="132261"/>
    <lineage>
        <taxon>Eukaryota</taxon>
        <taxon>Viridiplantae</taxon>
        <taxon>Streptophyta</taxon>
        <taxon>Embryophyta</taxon>
        <taxon>Tracheophyta</taxon>
        <taxon>Spermatophyta</taxon>
        <taxon>Magnoliopsida</taxon>
        <taxon>eudicotyledons</taxon>
        <taxon>Gunneridae</taxon>
        <taxon>Pentapetalae</taxon>
        <taxon>asterids</taxon>
        <taxon>lamiids</taxon>
        <taxon>Solanales</taxon>
        <taxon>Convolvulaceae</taxon>
        <taxon>Cuscuteae</taxon>
        <taxon>Cuscuta</taxon>
        <taxon>Cuscuta subgen. Grammica</taxon>
        <taxon>Cuscuta sect. Cleistogrammica</taxon>
    </lineage>
</organism>
<dbReference type="Pfam" id="PF11140">
    <property type="entry name" value="DUF2913"/>
    <property type="match status" value="1"/>
</dbReference>
<evidence type="ECO:0000256" key="1">
    <source>
        <dbReference type="SAM" id="MobiDB-lite"/>
    </source>
</evidence>
<feature type="domain" description="Reverse transcriptase zinc-binding" evidence="3">
    <location>
        <begin position="1129"/>
        <end position="1212"/>
    </location>
</feature>
<dbReference type="SUPFAM" id="SSF56219">
    <property type="entry name" value="DNase I-like"/>
    <property type="match status" value="1"/>
</dbReference>
<evidence type="ECO:0000256" key="2">
    <source>
        <dbReference type="SAM" id="Phobius"/>
    </source>
</evidence>
<accession>A0A484NBD7</accession>